<comment type="caution">
    <text evidence="1">The sequence shown here is derived from an EMBL/GenBank/DDBJ whole genome shotgun (WGS) entry which is preliminary data.</text>
</comment>
<sequence length="96" mass="11162">MVRKASVLLAFVTLMTVLLAVLMFYCQLATMLNQSMLNQRNYYLCERDLYKYLCVKKMRPPVGIVFGEAGRSISYVGGETFRFKGRSFDYFYSLPK</sequence>
<dbReference type="Proteomes" id="UP000371977">
    <property type="component" value="Unassembled WGS sequence"/>
</dbReference>
<proteinExistence type="predicted"/>
<organism evidence="1 2">
    <name type="scientific">Weissella muntiaci</name>
    <dbReference type="NCBI Taxonomy" id="2508881"/>
    <lineage>
        <taxon>Bacteria</taxon>
        <taxon>Bacillati</taxon>
        <taxon>Bacillota</taxon>
        <taxon>Bacilli</taxon>
        <taxon>Lactobacillales</taxon>
        <taxon>Lactobacillaceae</taxon>
        <taxon>Weissella</taxon>
    </lineage>
</organism>
<protein>
    <submittedName>
        <fullName evidence="1">Uncharacterized protein</fullName>
    </submittedName>
</protein>
<evidence type="ECO:0000313" key="2">
    <source>
        <dbReference type="Proteomes" id="UP000371977"/>
    </source>
</evidence>
<gene>
    <name evidence="1" type="ORF">ESZ50_03400</name>
</gene>
<name>A0A6C2C7V5_9LACO</name>
<dbReference type="EMBL" id="SDGZ01000010">
    <property type="protein sequence ID" value="TYC50110.1"/>
    <property type="molecule type" value="Genomic_DNA"/>
</dbReference>
<evidence type="ECO:0000313" key="1">
    <source>
        <dbReference type="EMBL" id="TYC50110.1"/>
    </source>
</evidence>
<reference evidence="1 2" key="1">
    <citation type="submission" date="2019-01" db="EMBL/GenBank/DDBJ databases">
        <title>Weissella sp. nov., a novel lactic acid bacterium isolated from animal feces.</title>
        <authorList>
            <person name="Wang L.-T."/>
        </authorList>
    </citation>
    <scope>NUCLEOTIDE SEQUENCE [LARGE SCALE GENOMIC DNA]</scope>
    <source>
        <strain evidence="1 2">8H-2</strain>
    </source>
</reference>
<accession>A0A6C2C7V5</accession>
<dbReference type="AlphaFoldDB" id="A0A6C2C7V5"/>
<keyword evidence="2" id="KW-1185">Reference proteome</keyword>